<sequence>MQEPALFIFGAVCVFGLIALGLYYMRLEARLKTLGIRVQARVVEREQWNTGRKGRMMLKVAYDYQGQVFSAYCQPFKGYLQYQPGDEMEAAFFPDHPDMVYKWDDVSRRATIWLSWLAALVTLGLQFFLTR</sequence>
<evidence type="ECO:0000313" key="2">
    <source>
        <dbReference type="EMBL" id="RUS65920.1"/>
    </source>
</evidence>
<evidence type="ECO:0000256" key="1">
    <source>
        <dbReference type="SAM" id="Phobius"/>
    </source>
</evidence>
<feature type="transmembrane region" description="Helical" evidence="1">
    <location>
        <begin position="6"/>
        <end position="25"/>
    </location>
</feature>
<keyword evidence="1" id="KW-0812">Transmembrane</keyword>
<keyword evidence="1" id="KW-0472">Membrane</keyword>
<evidence type="ECO:0008006" key="4">
    <source>
        <dbReference type="Google" id="ProtNLM"/>
    </source>
</evidence>
<name>A0A433SB10_9BURK</name>
<protein>
    <recommendedName>
        <fullName evidence="4">DUF3592 domain-containing protein</fullName>
    </recommendedName>
</protein>
<organism evidence="2 3">
    <name type="scientific">Saezia sanguinis</name>
    <dbReference type="NCBI Taxonomy" id="1965230"/>
    <lineage>
        <taxon>Bacteria</taxon>
        <taxon>Pseudomonadati</taxon>
        <taxon>Pseudomonadota</taxon>
        <taxon>Betaproteobacteria</taxon>
        <taxon>Burkholderiales</taxon>
        <taxon>Saeziaceae</taxon>
        <taxon>Saezia</taxon>
    </lineage>
</organism>
<accession>A0A433SB10</accession>
<feature type="transmembrane region" description="Helical" evidence="1">
    <location>
        <begin position="110"/>
        <end position="129"/>
    </location>
</feature>
<comment type="caution">
    <text evidence="2">The sequence shown here is derived from an EMBL/GenBank/DDBJ whole genome shotgun (WGS) entry which is preliminary data.</text>
</comment>
<proteinExistence type="predicted"/>
<dbReference type="AlphaFoldDB" id="A0A433SB10"/>
<keyword evidence="3" id="KW-1185">Reference proteome</keyword>
<dbReference type="EMBL" id="PQSP01000008">
    <property type="protein sequence ID" value="RUS65920.1"/>
    <property type="molecule type" value="Genomic_DNA"/>
</dbReference>
<dbReference type="RefSeq" id="WP_126980695.1">
    <property type="nucleotide sequence ID" value="NZ_PQSP01000008.1"/>
</dbReference>
<keyword evidence="1" id="KW-1133">Transmembrane helix</keyword>
<evidence type="ECO:0000313" key="3">
    <source>
        <dbReference type="Proteomes" id="UP000286947"/>
    </source>
</evidence>
<gene>
    <name evidence="2" type="ORF">CUZ56_02520</name>
</gene>
<dbReference type="Proteomes" id="UP000286947">
    <property type="component" value="Unassembled WGS sequence"/>
</dbReference>
<reference evidence="2 3" key="1">
    <citation type="submission" date="2018-01" db="EMBL/GenBank/DDBJ databases">
        <title>Saezia sanguinis gen. nov., sp. nov., in the order Burkholderiales isolated from human blood.</title>
        <authorList>
            <person name="Medina-Pascual M.J."/>
            <person name="Valdezate S."/>
            <person name="Monzon S."/>
            <person name="Cuesta I."/>
            <person name="Carrasco G."/>
            <person name="Villalon P."/>
            <person name="Saez-Nieto J.A."/>
        </authorList>
    </citation>
    <scope>NUCLEOTIDE SEQUENCE [LARGE SCALE GENOMIC DNA]</scope>
    <source>
        <strain evidence="2 3">CNM695-12</strain>
    </source>
</reference>